<gene>
    <name evidence="2" type="ORF">EYF80_050209</name>
</gene>
<reference evidence="2 3" key="1">
    <citation type="submission" date="2019-03" db="EMBL/GenBank/DDBJ databases">
        <title>First draft genome of Liparis tanakae, snailfish: a comprehensive survey of snailfish specific genes.</title>
        <authorList>
            <person name="Kim W."/>
            <person name="Song I."/>
            <person name="Jeong J.-H."/>
            <person name="Kim D."/>
            <person name="Kim S."/>
            <person name="Ryu S."/>
            <person name="Song J.Y."/>
            <person name="Lee S.K."/>
        </authorList>
    </citation>
    <scope>NUCLEOTIDE SEQUENCE [LARGE SCALE GENOMIC DNA]</scope>
    <source>
        <tissue evidence="2">Muscle</tissue>
    </source>
</reference>
<sequence>MGSSRRLSGKVAGLSCRRTVCMAARASGAGPRPASSRQRCGSRLSSAFILKRALRMNRSRLSRHCCRPRAPAPSLPRAPSVSRTTSSGVRPSRSCACGDAPLPSSMAAASGRSSSQARCRGVRPSSTWKQPAARSAEEEEGAPPPPPMADEAEDEAPVVAHGHGQVRRGGGRAAAEALPGPRERLVGVPLEQVARVRLVVVDYRVEQRLRRRVRPVGGVLLPVERLHGAHVLQHPDRLQVPHGPVEEQRAGLAVLLEARTRRRTDGERAGHGDLSGRRRDPSPARSHCFESRGVTGTFPPGRARLQGSRSRSREREDSRGRTSDAEQNKPEASSLSQRPRVLVSSGFSLHGFSTGRAADDRITLGGPGGQRLYTCESQGPR</sequence>
<feature type="compositionally biased region" description="Basic and acidic residues" evidence="1">
    <location>
        <begin position="263"/>
        <end position="290"/>
    </location>
</feature>
<organism evidence="2 3">
    <name type="scientific">Liparis tanakae</name>
    <name type="common">Tanaka's snailfish</name>
    <dbReference type="NCBI Taxonomy" id="230148"/>
    <lineage>
        <taxon>Eukaryota</taxon>
        <taxon>Metazoa</taxon>
        <taxon>Chordata</taxon>
        <taxon>Craniata</taxon>
        <taxon>Vertebrata</taxon>
        <taxon>Euteleostomi</taxon>
        <taxon>Actinopterygii</taxon>
        <taxon>Neopterygii</taxon>
        <taxon>Teleostei</taxon>
        <taxon>Neoteleostei</taxon>
        <taxon>Acanthomorphata</taxon>
        <taxon>Eupercaria</taxon>
        <taxon>Perciformes</taxon>
        <taxon>Cottioidei</taxon>
        <taxon>Cottales</taxon>
        <taxon>Liparidae</taxon>
        <taxon>Liparis</taxon>
    </lineage>
</organism>
<comment type="caution">
    <text evidence="2">The sequence shown here is derived from an EMBL/GenBank/DDBJ whole genome shotgun (WGS) entry which is preliminary data.</text>
</comment>
<dbReference type="EMBL" id="SRLO01001264">
    <property type="protein sequence ID" value="TNN39610.1"/>
    <property type="molecule type" value="Genomic_DNA"/>
</dbReference>
<name>A0A4Z2FFD5_9TELE</name>
<feature type="region of interest" description="Disordered" evidence="1">
    <location>
        <begin position="62"/>
        <end position="152"/>
    </location>
</feature>
<accession>A0A4Z2FFD5</accession>
<feature type="compositionally biased region" description="Basic and acidic residues" evidence="1">
    <location>
        <begin position="311"/>
        <end position="329"/>
    </location>
</feature>
<evidence type="ECO:0000313" key="2">
    <source>
        <dbReference type="EMBL" id="TNN39610.1"/>
    </source>
</evidence>
<dbReference type="AlphaFoldDB" id="A0A4Z2FFD5"/>
<proteinExistence type="predicted"/>
<dbReference type="Proteomes" id="UP000314294">
    <property type="component" value="Unassembled WGS sequence"/>
</dbReference>
<keyword evidence="3" id="KW-1185">Reference proteome</keyword>
<evidence type="ECO:0000256" key="1">
    <source>
        <dbReference type="SAM" id="MobiDB-lite"/>
    </source>
</evidence>
<protein>
    <submittedName>
        <fullName evidence="2">Uncharacterized protein</fullName>
    </submittedName>
</protein>
<feature type="region of interest" description="Disordered" evidence="1">
    <location>
        <begin position="257"/>
        <end position="381"/>
    </location>
</feature>
<feature type="compositionally biased region" description="Low complexity" evidence="1">
    <location>
        <begin position="104"/>
        <end position="117"/>
    </location>
</feature>
<evidence type="ECO:0000313" key="3">
    <source>
        <dbReference type="Proteomes" id="UP000314294"/>
    </source>
</evidence>